<reference evidence="2 3" key="1">
    <citation type="submission" date="2021-04" db="EMBL/GenBank/DDBJ databases">
        <authorList>
            <person name="Bliznina A."/>
        </authorList>
    </citation>
    <scope>NUCLEOTIDE SEQUENCE [LARGE SCALE GENOMIC DNA]</scope>
</reference>
<dbReference type="Proteomes" id="UP001158576">
    <property type="component" value="Chromosome XSR"/>
</dbReference>
<evidence type="ECO:0000259" key="1">
    <source>
        <dbReference type="Pfam" id="PF16870"/>
    </source>
</evidence>
<sequence>MGFYDFCKPRLRTASNWSRRVHYADRDSVASATASSKQVHKIEEDKFMNDAFRRAPRVDCTNKPPILSLTKY</sequence>
<organism evidence="2 3">
    <name type="scientific">Oikopleura dioica</name>
    <name type="common">Tunicate</name>
    <dbReference type="NCBI Taxonomy" id="34765"/>
    <lineage>
        <taxon>Eukaryota</taxon>
        <taxon>Metazoa</taxon>
        <taxon>Chordata</taxon>
        <taxon>Tunicata</taxon>
        <taxon>Appendicularia</taxon>
        <taxon>Copelata</taxon>
        <taxon>Oikopleuridae</taxon>
        <taxon>Oikopleura</taxon>
    </lineage>
</organism>
<feature type="domain" description="2-oxoglutarate dehydrogenase E1 component/KDG C-terminal" evidence="1">
    <location>
        <begin position="1"/>
        <end position="52"/>
    </location>
</feature>
<dbReference type="Pfam" id="PF16870">
    <property type="entry name" value="OxoGdeHyase_C"/>
    <property type="match status" value="1"/>
</dbReference>
<accession>A0ABN7SI41</accession>
<dbReference type="EMBL" id="OU015569">
    <property type="protein sequence ID" value="CAG5098221.1"/>
    <property type="molecule type" value="Genomic_DNA"/>
</dbReference>
<evidence type="ECO:0000313" key="3">
    <source>
        <dbReference type="Proteomes" id="UP001158576"/>
    </source>
</evidence>
<name>A0ABN7SI41_OIKDI</name>
<keyword evidence="3" id="KW-1185">Reference proteome</keyword>
<dbReference type="InterPro" id="IPR031717">
    <property type="entry name" value="ODO-1/KGD_C"/>
</dbReference>
<evidence type="ECO:0000313" key="2">
    <source>
        <dbReference type="EMBL" id="CAG5098221.1"/>
    </source>
</evidence>
<dbReference type="Gene3D" id="3.40.50.11610">
    <property type="entry name" value="Multifunctional 2-oxoglutarate metabolism enzyme, C-terminal domain"/>
    <property type="match status" value="1"/>
</dbReference>
<protein>
    <submittedName>
        <fullName evidence="2">Oidioi.mRNA.OKI2018_I69.XSR.g15473.t1.cds</fullName>
    </submittedName>
</protein>
<dbReference type="InterPro" id="IPR042179">
    <property type="entry name" value="KGD_C_sf"/>
</dbReference>
<proteinExistence type="predicted"/>
<gene>
    <name evidence="2" type="ORF">OKIOD_LOCUS7031</name>
</gene>